<comment type="similarity">
    <text evidence="1">Belongs to the metallo-dependent hydrolases superfamily. NagA family.</text>
</comment>
<dbReference type="AlphaFoldDB" id="A0A3Q8WTS9"/>
<dbReference type="OrthoDB" id="9776488at2"/>
<evidence type="ECO:0000256" key="3">
    <source>
        <dbReference type="SAM" id="MobiDB-lite"/>
    </source>
</evidence>
<keyword evidence="2" id="KW-0378">Hydrolase</keyword>
<dbReference type="PANTHER" id="PTHR11113:SF14">
    <property type="entry name" value="N-ACETYLGLUCOSAMINE-6-PHOSPHATE DEACETYLASE"/>
    <property type="match status" value="1"/>
</dbReference>
<proteinExistence type="inferred from homology"/>
<feature type="domain" description="Amidohydrolase-related" evidence="4">
    <location>
        <begin position="67"/>
        <end position="368"/>
    </location>
</feature>
<evidence type="ECO:0000259" key="4">
    <source>
        <dbReference type="Pfam" id="PF01979"/>
    </source>
</evidence>
<dbReference type="Gene3D" id="3.20.20.140">
    <property type="entry name" value="Metal-dependent hydrolases"/>
    <property type="match status" value="1"/>
</dbReference>
<evidence type="ECO:0000256" key="2">
    <source>
        <dbReference type="ARBA" id="ARBA00022801"/>
    </source>
</evidence>
<feature type="region of interest" description="Disordered" evidence="3">
    <location>
        <begin position="1"/>
        <end position="23"/>
    </location>
</feature>
<evidence type="ECO:0000313" key="6">
    <source>
        <dbReference type="Proteomes" id="UP000270021"/>
    </source>
</evidence>
<reference evidence="5 6" key="1">
    <citation type="submission" date="2018-12" db="EMBL/GenBank/DDBJ databases">
        <title>Complete genome sequence of Flaviflexus salsibiostraticola KCTC 33148.</title>
        <authorList>
            <person name="Bae J.-W."/>
        </authorList>
    </citation>
    <scope>NUCLEOTIDE SEQUENCE [LARGE SCALE GENOMIC DNA]</scope>
    <source>
        <strain evidence="5 6">KCTC 33148</strain>
    </source>
</reference>
<dbReference type="GO" id="GO:0008448">
    <property type="term" value="F:N-acetylglucosamine-6-phosphate deacetylase activity"/>
    <property type="evidence" value="ECO:0007669"/>
    <property type="project" value="TreeGrafter"/>
</dbReference>
<gene>
    <name evidence="5" type="ORF">EJO69_06115</name>
</gene>
<organism evidence="5 6">
    <name type="scientific">Flaviflexus salsibiostraticola</name>
    <dbReference type="NCBI Taxonomy" id="1282737"/>
    <lineage>
        <taxon>Bacteria</taxon>
        <taxon>Bacillati</taxon>
        <taxon>Actinomycetota</taxon>
        <taxon>Actinomycetes</taxon>
        <taxon>Actinomycetales</taxon>
        <taxon>Actinomycetaceae</taxon>
        <taxon>Flaviflexus</taxon>
    </lineage>
</organism>
<dbReference type="EMBL" id="CP034438">
    <property type="protein sequence ID" value="AZN29928.1"/>
    <property type="molecule type" value="Genomic_DNA"/>
</dbReference>
<sequence length="397" mass="40332">MSLSTSTKRPRPASSSSTGSSSSTADMLIDAAVLSAAGEEIGSGIVLDNGAVTDILPPIGRQPSAALFPGFVDIHCHGGGGASFPDDIDDDAIERAAATHRRSGTVHLLASIVSCADPTPAIDALVRACARGTLAGIHLEGPFLSPARAGAQRPDAIRPIDLAELKQWLDVGSGWIRTVTIAPELDGAVAAAALLKDYRAIPSWGHTNATGAQVRAVLAAVGATRSGPRPAQTATHLFNAMPPLHHREPGPVRELIAAATRGEVVVELIGDGVHVDPDLVADLLVLLDGGAALVSDAMAGAGMPDGRYSLGGVDVTIERGAALLSGTDTLAGGTTTLADQVSLLLGRGVPAPVLARAACLTPSMVIGIEPPPSPQVGQPLTGVLVDAFGFRAWRDGE</sequence>
<dbReference type="GO" id="GO:0006046">
    <property type="term" value="P:N-acetylglucosamine catabolic process"/>
    <property type="evidence" value="ECO:0007669"/>
    <property type="project" value="TreeGrafter"/>
</dbReference>
<name>A0A3Q8WTS9_9ACTO</name>
<dbReference type="KEGG" id="fsl:EJO69_06115"/>
<dbReference type="InterPro" id="IPR006680">
    <property type="entry name" value="Amidohydro-rel"/>
</dbReference>
<dbReference type="Pfam" id="PF01979">
    <property type="entry name" value="Amidohydro_1"/>
    <property type="match status" value="1"/>
</dbReference>
<keyword evidence="6" id="KW-1185">Reference proteome</keyword>
<dbReference type="PANTHER" id="PTHR11113">
    <property type="entry name" value="N-ACETYLGLUCOSAMINE-6-PHOSPHATE DEACETYLASE"/>
    <property type="match status" value="1"/>
</dbReference>
<evidence type="ECO:0000313" key="5">
    <source>
        <dbReference type="EMBL" id="AZN29928.1"/>
    </source>
</evidence>
<dbReference type="SUPFAM" id="SSF51556">
    <property type="entry name" value="Metallo-dependent hydrolases"/>
    <property type="match status" value="1"/>
</dbReference>
<protein>
    <submittedName>
        <fullName evidence="5">N-acetylglucosamine-6-phosphate deacetylase</fullName>
    </submittedName>
</protein>
<dbReference type="InterPro" id="IPR032466">
    <property type="entry name" value="Metal_Hydrolase"/>
</dbReference>
<accession>A0A3Q8WTS9</accession>
<dbReference type="Proteomes" id="UP000270021">
    <property type="component" value="Chromosome"/>
</dbReference>
<evidence type="ECO:0000256" key="1">
    <source>
        <dbReference type="ARBA" id="ARBA00010716"/>
    </source>
</evidence>
<feature type="compositionally biased region" description="Low complexity" evidence="3">
    <location>
        <begin position="14"/>
        <end position="23"/>
    </location>
</feature>